<dbReference type="Proteomes" id="UP000235836">
    <property type="component" value="Unassembled WGS sequence"/>
</dbReference>
<dbReference type="Pfam" id="PF02467">
    <property type="entry name" value="Whib"/>
    <property type="match status" value="1"/>
</dbReference>
<name>A0A2N6T7T6_9CORY</name>
<comment type="caution">
    <text evidence="2">The sequence shown here is derived from an EMBL/GenBank/DDBJ whole genome shotgun (WGS) entry which is preliminary data.</text>
</comment>
<keyword evidence="3" id="KW-1185">Reference proteome</keyword>
<evidence type="ECO:0000313" key="2">
    <source>
        <dbReference type="EMBL" id="PMC65383.1"/>
    </source>
</evidence>
<evidence type="ECO:0000313" key="3">
    <source>
        <dbReference type="Proteomes" id="UP000235836"/>
    </source>
</evidence>
<dbReference type="EMBL" id="PNHG01000001">
    <property type="protein sequence ID" value="PMC65383.1"/>
    <property type="molecule type" value="Genomic_DNA"/>
</dbReference>
<reference evidence="2 3" key="1">
    <citation type="submission" date="2017-09" db="EMBL/GenBank/DDBJ databases">
        <title>Bacterial strain isolated from the female urinary microbiota.</title>
        <authorList>
            <person name="Thomas-White K."/>
            <person name="Kumar N."/>
            <person name="Forster S."/>
            <person name="Putonti C."/>
            <person name="Lawley T."/>
            <person name="Wolfe A.J."/>
        </authorList>
    </citation>
    <scope>NUCLEOTIDE SEQUENCE [LARGE SCALE GENOMIC DNA]</scope>
    <source>
        <strain evidence="2 3">UMB0792</strain>
    </source>
</reference>
<gene>
    <name evidence="2" type="ORF">CJ203_00410</name>
</gene>
<proteinExistence type="predicted"/>
<protein>
    <recommendedName>
        <fullName evidence="1">4Fe-4S Wbl-type domain-containing protein</fullName>
    </recommendedName>
</protein>
<evidence type="ECO:0000259" key="1">
    <source>
        <dbReference type="PROSITE" id="PS51674"/>
    </source>
</evidence>
<dbReference type="AlphaFoldDB" id="A0A2N6T7T6"/>
<dbReference type="PROSITE" id="PS51674">
    <property type="entry name" value="4FE4S_WBL"/>
    <property type="match status" value="1"/>
</dbReference>
<dbReference type="InterPro" id="IPR034768">
    <property type="entry name" value="4FE4S_WBL"/>
</dbReference>
<accession>A0A2N6T7T6</accession>
<sequence length="395" mass="44718">MWRGLITPWVARFFRYRESRQDLTAVLPKHLDPVQEIPCRTVRPKFLRRVYVHPENATNEQIHRAKKLCEACPLLETCAKDAMSAGDSFAGDLRGPANGVIQAGVLCRGDKDTLDKLESIAGVKAAQHEKKPKRIIFGQPCRSCGAPMVKWSRNQPRLPDGYVAHRGRGFCTGCRAAYKKDLEDWRAKHPEDALKKAVVRKPIDRKRTSLGTFPGRITTALKAGDTQQAEALMYQWVLEKDRQAVRVAIARGYRKVHLPGREAKFNAAIRAWQDCPGATARVVADRARVAEDTALKAAVALRLAGHPEFVNHPTRMGEERERKLRVKWGRKMFRQWETKQRYNIAKGLLRDRPDLTQREIAAFAGVGLDTVSRLNTGTLDRHRAKDRKRKTAGRA</sequence>
<feature type="domain" description="4Fe-4S Wbl-type" evidence="1">
    <location>
        <begin position="38"/>
        <end position="112"/>
    </location>
</feature>
<organism evidence="2 3">
    <name type="scientific">Corynebacterium tuscaniense</name>
    <dbReference type="NCBI Taxonomy" id="302449"/>
    <lineage>
        <taxon>Bacteria</taxon>
        <taxon>Bacillati</taxon>
        <taxon>Actinomycetota</taxon>
        <taxon>Actinomycetes</taxon>
        <taxon>Mycobacteriales</taxon>
        <taxon>Corynebacteriaceae</taxon>
        <taxon>Corynebacterium</taxon>
    </lineage>
</organism>